<dbReference type="OrthoDB" id="676833at2"/>
<protein>
    <submittedName>
        <fullName evidence="1">Uncharacterized protein</fullName>
    </submittedName>
</protein>
<dbReference type="EMBL" id="CP042435">
    <property type="protein sequence ID" value="QEC68482.1"/>
    <property type="molecule type" value="Genomic_DNA"/>
</dbReference>
<organism evidence="1 2">
    <name type="scientific">Panacibacter ginsenosidivorans</name>
    <dbReference type="NCBI Taxonomy" id="1813871"/>
    <lineage>
        <taxon>Bacteria</taxon>
        <taxon>Pseudomonadati</taxon>
        <taxon>Bacteroidota</taxon>
        <taxon>Chitinophagia</taxon>
        <taxon>Chitinophagales</taxon>
        <taxon>Chitinophagaceae</taxon>
        <taxon>Panacibacter</taxon>
    </lineage>
</organism>
<dbReference type="KEGG" id="pgin:FRZ67_14635"/>
<proteinExistence type="predicted"/>
<keyword evidence="2" id="KW-1185">Reference proteome</keyword>
<reference evidence="1 2" key="1">
    <citation type="journal article" date="2016" name="Int. J. Syst. Evol. Microbiol.">
        <title>Panacibacter ginsenosidivorans gen. nov., sp. nov., with ginsenoside converting activity isolated from soil of a ginseng field.</title>
        <authorList>
            <person name="Siddiqi M.Z."/>
            <person name="Muhammad Shafi S."/>
            <person name="Choi K.D."/>
            <person name="Im W.T."/>
        </authorList>
    </citation>
    <scope>NUCLEOTIDE SEQUENCE [LARGE SCALE GENOMIC DNA]</scope>
    <source>
        <strain evidence="1 2">Gsoil1550</strain>
    </source>
</reference>
<accession>A0A5B8VAV3</accession>
<dbReference type="RefSeq" id="WP_147190532.1">
    <property type="nucleotide sequence ID" value="NZ_CP042435.1"/>
</dbReference>
<sequence length="166" mass="19222">MTFVIYNSCSTKSDAPEITQDFIKDTIVGALNGVYIGLEEMCLVDSFGKKECYEDPSKPNRKWYHLSYLTIESDSIFLEQNPISIYKKDTSFSTSDGAFYYYNGIYKTEDSIITIDFKMDHCDYCPHEVKKLDNGQFEEIEQRKKMTAVIRSNGLLINGYLFKKKN</sequence>
<dbReference type="Proteomes" id="UP000321533">
    <property type="component" value="Chromosome"/>
</dbReference>
<dbReference type="AlphaFoldDB" id="A0A5B8VAV3"/>
<evidence type="ECO:0000313" key="1">
    <source>
        <dbReference type="EMBL" id="QEC68482.1"/>
    </source>
</evidence>
<gene>
    <name evidence="1" type="ORF">FRZ67_14635</name>
</gene>
<evidence type="ECO:0000313" key="2">
    <source>
        <dbReference type="Proteomes" id="UP000321533"/>
    </source>
</evidence>
<name>A0A5B8VAV3_9BACT</name>